<evidence type="ECO:0000256" key="1">
    <source>
        <dbReference type="ARBA" id="ARBA00022692"/>
    </source>
</evidence>
<keyword evidence="1 4" id="KW-0812">Transmembrane</keyword>
<feature type="transmembrane region" description="Helical" evidence="4">
    <location>
        <begin position="166"/>
        <end position="186"/>
    </location>
</feature>
<evidence type="ECO:0000256" key="4">
    <source>
        <dbReference type="SAM" id="Phobius"/>
    </source>
</evidence>
<dbReference type="GO" id="GO:0022857">
    <property type="term" value="F:transmembrane transporter activity"/>
    <property type="evidence" value="ECO:0007669"/>
    <property type="project" value="InterPro"/>
</dbReference>
<dbReference type="Pfam" id="PF07690">
    <property type="entry name" value="MFS_1"/>
    <property type="match status" value="1"/>
</dbReference>
<protein>
    <recommendedName>
        <fullName evidence="6">MFS transporter</fullName>
    </recommendedName>
</protein>
<feature type="transmembrane region" description="Helical" evidence="4">
    <location>
        <begin position="76"/>
        <end position="95"/>
    </location>
</feature>
<accession>A4TUK2</accession>
<feature type="transmembrane region" description="Helical" evidence="4">
    <location>
        <begin position="277"/>
        <end position="296"/>
    </location>
</feature>
<sequence length="393" mass="41086">MSGGTRPYSFVWLLAAAQLVAWGSLYYAFAVAVVPMEAELGWSKTSLNGALSVGLLSWGLCAPLVGQWIDRHGARAVMIGGAVAGGLLMVAWSQVREIWQFYLIWAAMGASMACLLYEPAFAVVTALYGADYRRAITAITLLGGFASTVLIPVTQVLCDAVGWRHAILTIGLFCIVFVGGIHALLLRPGDGKAPHQPQAVEKTGGPLVLSPVFLGLAVWFTAYGAIFTGLTFQLIPLMSAHDLDSGRIIVVMALIGPMQVFGRIVLLALGRRQTARGTGAFVVVSMLGSVTILLLAPGYFPALVAFALLYGAGNGIMTIVRGTAVPEYLGNARYGATNGALALPINIAKAASPLALAGLWSATGSPRAVILALLACCGVALAGYLTATFMRKS</sequence>
<feature type="transmembrane region" description="Helical" evidence="4">
    <location>
        <begin position="49"/>
        <end position="69"/>
    </location>
</feature>
<keyword evidence="3 4" id="KW-0472">Membrane</keyword>
<feature type="transmembrane region" description="Helical" evidence="4">
    <location>
        <begin position="368"/>
        <end position="387"/>
    </location>
</feature>
<feature type="transmembrane region" description="Helical" evidence="4">
    <location>
        <begin position="7"/>
        <end position="29"/>
    </location>
</feature>
<feature type="transmembrane region" description="Helical" evidence="4">
    <location>
        <begin position="248"/>
        <end position="270"/>
    </location>
</feature>
<evidence type="ECO:0008006" key="6">
    <source>
        <dbReference type="Google" id="ProtNLM"/>
    </source>
</evidence>
<feature type="transmembrane region" description="Helical" evidence="4">
    <location>
        <begin position="135"/>
        <end position="154"/>
    </location>
</feature>
<keyword evidence="2 4" id="KW-1133">Transmembrane helix</keyword>
<evidence type="ECO:0000313" key="5">
    <source>
        <dbReference type="EMBL" id="CAM74309.1"/>
    </source>
</evidence>
<dbReference type="Gene3D" id="1.20.1250.20">
    <property type="entry name" value="MFS general substrate transporter like domains"/>
    <property type="match status" value="1"/>
</dbReference>
<feature type="transmembrane region" description="Helical" evidence="4">
    <location>
        <begin position="207"/>
        <end position="228"/>
    </location>
</feature>
<feature type="transmembrane region" description="Helical" evidence="4">
    <location>
        <begin position="101"/>
        <end position="128"/>
    </location>
</feature>
<dbReference type="InterPro" id="IPR011701">
    <property type="entry name" value="MFS"/>
</dbReference>
<dbReference type="EMBL" id="CU459003">
    <property type="protein sequence ID" value="CAM74309.1"/>
    <property type="molecule type" value="Genomic_DNA"/>
</dbReference>
<dbReference type="InterPro" id="IPR050327">
    <property type="entry name" value="Proton-linked_MCT"/>
</dbReference>
<dbReference type="SUPFAM" id="SSF103473">
    <property type="entry name" value="MFS general substrate transporter"/>
    <property type="match status" value="1"/>
</dbReference>
<dbReference type="PANTHER" id="PTHR11360">
    <property type="entry name" value="MONOCARBOXYLATE TRANSPORTER"/>
    <property type="match status" value="1"/>
</dbReference>
<evidence type="ECO:0000256" key="3">
    <source>
        <dbReference type="ARBA" id="ARBA00023136"/>
    </source>
</evidence>
<organism evidence="5">
    <name type="scientific">Magnetospirillum gryphiswaldense</name>
    <dbReference type="NCBI Taxonomy" id="55518"/>
    <lineage>
        <taxon>Bacteria</taxon>
        <taxon>Pseudomonadati</taxon>
        <taxon>Pseudomonadota</taxon>
        <taxon>Alphaproteobacteria</taxon>
        <taxon>Rhodospirillales</taxon>
        <taxon>Rhodospirillaceae</taxon>
        <taxon>Magnetospirillum</taxon>
    </lineage>
</organism>
<name>A4TUK2_9PROT</name>
<reference evidence="5" key="1">
    <citation type="journal article" date="2007" name="J. Bacteriol.">
        <title>Comparative genome analysis of four magnetotactic bacteria reveals a complex set of group-specific genes implicated in magnetosome biomineralization and function.</title>
        <authorList>
            <person name="Richter M."/>
            <person name="Kube M."/>
            <person name="Bazylinski D.A."/>
            <person name="Lombardot T."/>
            <person name="Gloeckner F.O."/>
            <person name="Reinhardt R."/>
            <person name="Schueler D."/>
        </authorList>
    </citation>
    <scope>NUCLEOTIDE SEQUENCE</scope>
    <source>
        <strain evidence="5">MSR-1</strain>
    </source>
</reference>
<feature type="transmembrane region" description="Helical" evidence="4">
    <location>
        <begin position="302"/>
        <end position="320"/>
    </location>
</feature>
<dbReference type="InterPro" id="IPR036259">
    <property type="entry name" value="MFS_trans_sf"/>
</dbReference>
<dbReference type="AlphaFoldDB" id="A4TUK2"/>
<gene>
    <name evidence="5" type="ORF">MGR_2027</name>
</gene>
<proteinExistence type="predicted"/>
<feature type="transmembrane region" description="Helical" evidence="4">
    <location>
        <begin position="341"/>
        <end position="362"/>
    </location>
</feature>
<evidence type="ECO:0000256" key="2">
    <source>
        <dbReference type="ARBA" id="ARBA00022989"/>
    </source>
</evidence>